<dbReference type="RefSeq" id="WP_071504624.1">
    <property type="nucleotide sequence ID" value="NZ_MORL01000010.1"/>
</dbReference>
<name>A0A1S2VG24_9BACT</name>
<keyword evidence="3" id="KW-1185">Reference proteome</keyword>
<evidence type="ECO:0000256" key="1">
    <source>
        <dbReference type="SAM" id="MobiDB-lite"/>
    </source>
</evidence>
<dbReference type="OrthoDB" id="960265at2"/>
<reference evidence="2 3" key="1">
    <citation type="submission" date="2016-10" db="EMBL/GenBank/DDBJ databases">
        <title>Arsenicibacter rosenii gen. nov., sp. nov., an efficient arsenic-methylating bacterium isolated from an arsenic-contaminated paddy soil.</title>
        <authorList>
            <person name="Huang K."/>
        </authorList>
    </citation>
    <scope>NUCLEOTIDE SEQUENCE [LARGE SCALE GENOMIC DNA]</scope>
    <source>
        <strain evidence="2 3">SM-1</strain>
    </source>
</reference>
<organism evidence="2 3">
    <name type="scientific">Arsenicibacter rosenii</name>
    <dbReference type="NCBI Taxonomy" id="1750698"/>
    <lineage>
        <taxon>Bacteria</taxon>
        <taxon>Pseudomonadati</taxon>
        <taxon>Bacteroidota</taxon>
        <taxon>Cytophagia</taxon>
        <taxon>Cytophagales</taxon>
        <taxon>Spirosomataceae</taxon>
        <taxon>Arsenicibacter</taxon>
    </lineage>
</organism>
<feature type="region of interest" description="Disordered" evidence="1">
    <location>
        <begin position="27"/>
        <end position="82"/>
    </location>
</feature>
<dbReference type="EMBL" id="MORL01000010">
    <property type="protein sequence ID" value="OIN57683.1"/>
    <property type="molecule type" value="Genomic_DNA"/>
</dbReference>
<dbReference type="AlphaFoldDB" id="A0A1S2VG24"/>
<evidence type="ECO:0000313" key="3">
    <source>
        <dbReference type="Proteomes" id="UP000181790"/>
    </source>
</evidence>
<comment type="caution">
    <text evidence="2">The sequence shown here is derived from an EMBL/GenBank/DDBJ whole genome shotgun (WGS) entry which is preliminary data.</text>
</comment>
<gene>
    <name evidence="2" type="ORF">BLX24_18205</name>
</gene>
<proteinExistence type="predicted"/>
<sequence length="172" mass="19456">MKSIQVLAKQLRYFLAAGLVFTSLTMLPSCSSDNKKESRTEDALENTGDAIEADTKEATEDAREDMKEAGDKVEAKADEAAADFREERDKAVANMKEQQQKLDTRIDELQAKIKREGREAKADAREELDKLKQERDELKVDMKNAQDATADAWQEIKKGFKRAGDRLDNDKN</sequence>
<protein>
    <submittedName>
        <fullName evidence="2">Uncharacterized protein</fullName>
    </submittedName>
</protein>
<feature type="compositionally biased region" description="Basic and acidic residues" evidence="1">
    <location>
        <begin position="53"/>
        <end position="82"/>
    </location>
</feature>
<evidence type="ECO:0000313" key="2">
    <source>
        <dbReference type="EMBL" id="OIN57683.1"/>
    </source>
</evidence>
<dbReference type="Proteomes" id="UP000181790">
    <property type="component" value="Unassembled WGS sequence"/>
</dbReference>
<feature type="compositionally biased region" description="Basic and acidic residues" evidence="1">
    <location>
        <begin position="33"/>
        <end position="42"/>
    </location>
</feature>
<accession>A0A1S2VG24</accession>